<reference evidence="6 7" key="1">
    <citation type="journal article" date="2019" name="Sci. Rep.">
        <title>Comparative genomics of chytrid fungi reveal insights into the obligate biotrophic and pathogenic lifestyle of Synchytrium endobioticum.</title>
        <authorList>
            <person name="van de Vossenberg B.T.L.H."/>
            <person name="Warris S."/>
            <person name="Nguyen H.D.T."/>
            <person name="van Gent-Pelzer M.P.E."/>
            <person name="Joly D.L."/>
            <person name="van de Geest H.C."/>
            <person name="Bonants P.J.M."/>
            <person name="Smith D.S."/>
            <person name="Levesque C.A."/>
            <person name="van der Lee T.A.J."/>
        </authorList>
    </citation>
    <scope>NUCLEOTIDE SEQUENCE [LARGE SCALE GENOMIC DNA]</scope>
    <source>
        <strain evidence="6 7">CBS 809.83</strain>
    </source>
</reference>
<comment type="similarity">
    <text evidence="2 5">Belongs to the Rab GDI family.</text>
</comment>
<evidence type="ECO:0000313" key="7">
    <source>
        <dbReference type="Proteomes" id="UP000318582"/>
    </source>
</evidence>
<dbReference type="PIRSF" id="PIRSF016550">
    <property type="entry name" value="Rab_ger_ger_transf_A_euk"/>
    <property type="match status" value="1"/>
</dbReference>
<dbReference type="AlphaFoldDB" id="A0A507E6Y4"/>
<evidence type="ECO:0000313" key="6">
    <source>
        <dbReference type="EMBL" id="TPX58850.1"/>
    </source>
</evidence>
<dbReference type="EMBL" id="QEAQ01000031">
    <property type="protein sequence ID" value="TPX58850.1"/>
    <property type="molecule type" value="Genomic_DNA"/>
</dbReference>
<dbReference type="GO" id="GO:0005634">
    <property type="term" value="C:nucleus"/>
    <property type="evidence" value="ECO:0007669"/>
    <property type="project" value="TreeGrafter"/>
</dbReference>
<dbReference type="InterPro" id="IPR036188">
    <property type="entry name" value="FAD/NAD-bd_sf"/>
</dbReference>
<dbReference type="GO" id="GO:0007264">
    <property type="term" value="P:small GTPase-mediated signal transduction"/>
    <property type="evidence" value="ECO:0007669"/>
    <property type="project" value="UniProtKB-UniRule"/>
</dbReference>
<evidence type="ECO:0000256" key="3">
    <source>
        <dbReference type="ARBA" id="ARBA00022468"/>
    </source>
</evidence>
<proteinExistence type="inferred from homology"/>
<dbReference type="Gene3D" id="3.30.519.10">
    <property type="entry name" value="Guanine Nucleotide Dissociation Inhibitor, domain 2"/>
    <property type="match status" value="1"/>
</dbReference>
<dbReference type="Pfam" id="PF00996">
    <property type="entry name" value="GDI"/>
    <property type="match status" value="2"/>
</dbReference>
<dbReference type="GO" id="GO:0006886">
    <property type="term" value="P:intracellular protein transport"/>
    <property type="evidence" value="ECO:0007669"/>
    <property type="project" value="InterPro"/>
</dbReference>
<dbReference type="InterPro" id="IPR018203">
    <property type="entry name" value="GDP_dissociation_inhibitor"/>
</dbReference>
<comment type="caution">
    <text evidence="6">The sequence shown here is derived from an EMBL/GenBank/DDBJ whole genome shotgun (WGS) entry which is preliminary data.</text>
</comment>
<dbReference type="SUPFAM" id="SSF51905">
    <property type="entry name" value="FAD/NAD(P)-binding domain"/>
    <property type="match status" value="1"/>
</dbReference>
<dbReference type="GO" id="GO:0016192">
    <property type="term" value="P:vesicle-mediated transport"/>
    <property type="evidence" value="ECO:0007669"/>
    <property type="project" value="TreeGrafter"/>
</dbReference>
<comment type="function">
    <text evidence="5">Substrate-binding subunit of the Rab geranylgeranyltransferase (GGTase) complex. Binds unprenylated Rab proteins.</text>
</comment>
<accession>A0A507E6Y4</accession>
<dbReference type="Gene3D" id="3.50.50.60">
    <property type="entry name" value="FAD/NAD(P)-binding domain"/>
    <property type="match status" value="2"/>
</dbReference>
<comment type="subcellular location">
    <subcellularLocation>
        <location evidence="1 5">Cytoplasm</location>
    </subcellularLocation>
</comment>
<dbReference type="GO" id="GO:0005092">
    <property type="term" value="F:GDP-dissociation inhibitor activity"/>
    <property type="evidence" value="ECO:0007669"/>
    <property type="project" value="InterPro"/>
</dbReference>
<evidence type="ECO:0000256" key="5">
    <source>
        <dbReference type="PIRNR" id="PIRNR016550"/>
    </source>
</evidence>
<dbReference type="Proteomes" id="UP000318582">
    <property type="component" value="Unassembled WGS sequence"/>
</dbReference>
<dbReference type="FunFam" id="1.10.405.10:FF:000003">
    <property type="entry name" value="Rab proteins geranylgeranyltransferase component A"/>
    <property type="match status" value="1"/>
</dbReference>
<dbReference type="PANTHER" id="PTHR11787:SF4">
    <property type="entry name" value="CHM, RAB ESCORT PROTEIN 1"/>
    <property type="match status" value="1"/>
</dbReference>
<evidence type="ECO:0000256" key="2">
    <source>
        <dbReference type="ARBA" id="ARBA00005593"/>
    </source>
</evidence>
<name>A0A507E6Y4_9FUNG</name>
<keyword evidence="7" id="KW-1185">Reference proteome</keyword>
<protein>
    <recommendedName>
        <fullName evidence="5">Rab escort protein 1</fullName>
    </recommendedName>
</protein>
<dbReference type="Gene3D" id="1.10.405.10">
    <property type="entry name" value="Guanine Nucleotide Dissociation Inhibitor, domain 1"/>
    <property type="match status" value="1"/>
</dbReference>
<keyword evidence="3 5" id="KW-0343">GTPase activation</keyword>
<dbReference type="InterPro" id="IPR001738">
    <property type="entry name" value="Rab_escort"/>
</dbReference>
<gene>
    <name evidence="6" type="ORF">PhCBS80983_g02829</name>
</gene>
<dbReference type="GO" id="GO:0005829">
    <property type="term" value="C:cytosol"/>
    <property type="evidence" value="ECO:0007669"/>
    <property type="project" value="TreeGrafter"/>
</dbReference>
<evidence type="ECO:0000256" key="1">
    <source>
        <dbReference type="ARBA" id="ARBA00004496"/>
    </source>
</evidence>
<dbReference type="SUPFAM" id="SSF54373">
    <property type="entry name" value="FAD-linked reductases, C-terminal domain"/>
    <property type="match status" value="1"/>
</dbReference>
<dbReference type="GO" id="GO:0005096">
    <property type="term" value="F:GTPase activator activity"/>
    <property type="evidence" value="ECO:0007669"/>
    <property type="project" value="UniProtKB-UniRule"/>
</dbReference>
<dbReference type="PANTHER" id="PTHR11787">
    <property type="entry name" value="RAB GDP-DISSOCIATION INHIBITOR"/>
    <property type="match status" value="1"/>
</dbReference>
<evidence type="ECO:0000256" key="4">
    <source>
        <dbReference type="ARBA" id="ARBA00022490"/>
    </source>
</evidence>
<dbReference type="PRINTS" id="PR00891">
    <property type="entry name" value="RABGDIREP"/>
</dbReference>
<sequence length="564" mass="62157">MTADKTHFDVIVLGTGLTESIVAGSLARAGKSVLHIDRNEFYGEHLASFDLINLLKVTNHGKEEDPFLSCYDEVELIFQSGGEEAKEAQMKEEVLKTNSVEATARDGGSDVEAKSDRKTELADFLRDYPDMDAVFKATCGIDVEDTVLSHLTKSTADGESEPWMPKSWALLELLRTSRQYNLELCPKLLYSRGGLVELLAKSGVGRYLEFKALDQIYLFWEGKVEQAPGSKEDVFGNQTVSLVDKRRLMKFLTFAMDYEENEGLFDAFKGKPYQSFLQDQKLSPRLIAFILNATALVVERETLVTLSTEEGLALTQRHLRSLGRWGKTAFLVALYGAGSELSQAFCRLCAVYGGTYILKYPLSHISISSESGPPVSVAADDGTVYTASWVVTSSTYAKYFDPEHKLEAESQTVWRGIAILDQPLYGQSTLNVTVFPPESIGNVQGVMATQQSWDVSSCPKTKYVVHFQASGPCCSREDIRKALVALTNDAPADAAKPTVLLAVLYRQTVRSCGTTWLNDSAVVCTPETATPDLEQAPTVARSIFDRIAPGEEFLPSVPDQSEDM</sequence>
<keyword evidence="4 5" id="KW-0963">Cytoplasm</keyword>
<dbReference type="STRING" id="109895.A0A507E6Y4"/>
<organism evidence="6 7">
    <name type="scientific">Powellomyces hirtus</name>
    <dbReference type="NCBI Taxonomy" id="109895"/>
    <lineage>
        <taxon>Eukaryota</taxon>
        <taxon>Fungi</taxon>
        <taxon>Fungi incertae sedis</taxon>
        <taxon>Chytridiomycota</taxon>
        <taxon>Chytridiomycota incertae sedis</taxon>
        <taxon>Chytridiomycetes</taxon>
        <taxon>Spizellomycetales</taxon>
        <taxon>Powellomycetaceae</taxon>
        <taxon>Powellomyces</taxon>
    </lineage>
</organism>
<dbReference type="GO" id="GO:0005968">
    <property type="term" value="C:Rab-protein geranylgeranyltransferase complex"/>
    <property type="evidence" value="ECO:0007669"/>
    <property type="project" value="UniProtKB-UniRule"/>
</dbReference>